<accession>A0ABR3AM65</accession>
<name>A0ABR3AM65_PHYBL</name>
<comment type="caution">
    <text evidence="1">The sequence shown here is derived from an EMBL/GenBank/DDBJ whole genome shotgun (WGS) entry which is preliminary data.</text>
</comment>
<evidence type="ECO:0000313" key="1">
    <source>
        <dbReference type="EMBL" id="KAL0075931.1"/>
    </source>
</evidence>
<reference evidence="1 2" key="1">
    <citation type="submission" date="2024-04" db="EMBL/GenBank/DDBJ databases">
        <title>Symmetric and asymmetric DNA N6-adenine methylation regulates different biological responses in Mucorales.</title>
        <authorList>
            <consortium name="Lawrence Berkeley National Laboratory"/>
            <person name="Lax C."/>
            <person name="Mondo S.J."/>
            <person name="Osorio-Concepcion M."/>
            <person name="Muszewska A."/>
            <person name="Corrochano-Luque M."/>
            <person name="Gutierrez G."/>
            <person name="Riley R."/>
            <person name="Lipzen A."/>
            <person name="Guo J."/>
            <person name="Hundley H."/>
            <person name="Amirebrahimi M."/>
            <person name="Ng V."/>
            <person name="Lorenzo-Gutierrez D."/>
            <person name="Binder U."/>
            <person name="Yang J."/>
            <person name="Song Y."/>
            <person name="Canovas D."/>
            <person name="Navarro E."/>
            <person name="Freitag M."/>
            <person name="Gabaldon T."/>
            <person name="Grigoriev I.V."/>
            <person name="Corrochano L.M."/>
            <person name="Nicolas F.E."/>
            <person name="Garre V."/>
        </authorList>
    </citation>
    <scope>NUCLEOTIDE SEQUENCE [LARGE SCALE GENOMIC DNA]</scope>
    <source>
        <strain evidence="1 2">L51</strain>
    </source>
</reference>
<keyword evidence="2" id="KW-1185">Reference proteome</keyword>
<proteinExistence type="predicted"/>
<protein>
    <submittedName>
        <fullName evidence="1">Uncharacterized protein</fullName>
    </submittedName>
</protein>
<dbReference type="Proteomes" id="UP001448207">
    <property type="component" value="Unassembled WGS sequence"/>
</dbReference>
<dbReference type="EMBL" id="JBCLYO010000033">
    <property type="protein sequence ID" value="KAL0075931.1"/>
    <property type="molecule type" value="Genomic_DNA"/>
</dbReference>
<gene>
    <name evidence="1" type="ORF">J3Q64DRAFT_1773368</name>
</gene>
<organism evidence="1 2">
    <name type="scientific">Phycomyces blakesleeanus</name>
    <dbReference type="NCBI Taxonomy" id="4837"/>
    <lineage>
        <taxon>Eukaryota</taxon>
        <taxon>Fungi</taxon>
        <taxon>Fungi incertae sedis</taxon>
        <taxon>Mucoromycota</taxon>
        <taxon>Mucoromycotina</taxon>
        <taxon>Mucoromycetes</taxon>
        <taxon>Mucorales</taxon>
        <taxon>Phycomycetaceae</taxon>
        <taxon>Phycomyces</taxon>
    </lineage>
</organism>
<sequence length="52" mass="5921">MTQMTHNNFFTMTEIGRITLPEPLSCLHSFITPIDTSTFSPSVSPHPHNYSR</sequence>
<evidence type="ECO:0000313" key="2">
    <source>
        <dbReference type="Proteomes" id="UP001448207"/>
    </source>
</evidence>